<evidence type="ECO:0000313" key="10">
    <source>
        <dbReference type="Proteomes" id="UP000317043"/>
    </source>
</evidence>
<dbReference type="InterPro" id="IPR016032">
    <property type="entry name" value="Sig_transdc_resp-reg_C-effctor"/>
</dbReference>
<dbReference type="InterPro" id="IPR005158">
    <property type="entry name" value="BTAD"/>
</dbReference>
<protein>
    <submittedName>
        <fullName evidence="9">DNA-binding SARP family transcriptional activator</fullName>
    </submittedName>
</protein>
<comment type="caution">
    <text evidence="9">The sequence shown here is derived from an EMBL/GenBank/DDBJ whole genome shotgun (WGS) entry which is preliminary data.</text>
</comment>
<dbReference type="Pfam" id="PF00486">
    <property type="entry name" value="Trans_reg_C"/>
    <property type="match status" value="1"/>
</dbReference>
<dbReference type="GO" id="GO:0043531">
    <property type="term" value="F:ADP binding"/>
    <property type="evidence" value="ECO:0007669"/>
    <property type="project" value="InterPro"/>
</dbReference>
<comment type="similarity">
    <text evidence="1">Belongs to the AfsR/DnrI/RedD regulatory family.</text>
</comment>
<keyword evidence="2" id="KW-0677">Repeat</keyword>
<sequence length="911" mass="99264">MLFAVLGPLEVSHDGRSLTPTAAKQQSILAMLLLTPETVVPVPRILRQLWNEDQPVNARKSLSWHVSRLRSRLGGENRLVWRDGGYAIDLTGADLDVRRFDLLTRRAARLRHDPEQSGRLLTEALELWRGPAYGNLTTIPGIRTEAQRLEELRLKAIEDRCDADLALGRHQDLIAELSTLVDEHPLRQRFLHHYMLALYRCDRQAEALQAFRSGRSRMVDEHGLEPSPSLHRLHHDILNRAVVLDSTPAPSVTTAPSAPAELPADTVAFTGRTAVVDRITDWLTEPSSVPPVVTVSGLGGIGKSAVAVHAAHRVAARFPDGQLYIDLHGGTPGMSPLAPGEVLARMLRSLRVEVRDDPTIDELAALFRSATSSRRILVVLDNARDGEQLISALPGSPGCAVLVTTRTGSIAMRPDRHVRLTELSHNESVGLLTQLLGDDRAASEPTAIDRIAGSCGGLPLALSLVAARLNLHPGWRVERMARKLDERRLDELSGPYRAVRSTFDVTYRCLIATTRGRAAARLFRLFGLFNAQDAQTATIAAIAGVDIPTAEDLLDQLVQCQFVDNPSGDRYRMHDLVREYARESALRIDPASQRQAALTRGFDGYLATARTMGHPGASPIDQTLTGWLNEEVGSFSAVVKQTADCSPERVPPLVAALSRLLYSHGHWQLLVELAQLAVDIAADGEPGPLAIAMRDLGMAYKNLKRIPEALDVLTRARDLTSRHGLVAERVGVLGGLGNVHTLLKQHDEAVAALTESRDLAQAIGNVHSEIATLISLGLAYHFGGRNDLALTTQQAAADLADRHGHLRSLAAAQGNLGYLHQRTHRYDEAVAAFTASLEVLRANGLTGTLPEADKLWGLADSRHAQGHTASARPMWDQAARSLHTLNLITLSELTEILATTPPPMPNPLWPG</sequence>
<dbReference type="SUPFAM" id="SSF46894">
    <property type="entry name" value="C-terminal effector domain of the bipartite response regulators"/>
    <property type="match status" value="1"/>
</dbReference>
<feature type="repeat" description="TPR" evidence="6">
    <location>
        <begin position="690"/>
        <end position="723"/>
    </location>
</feature>
<dbReference type="InterPro" id="IPR011990">
    <property type="entry name" value="TPR-like_helical_dom_sf"/>
</dbReference>
<name>A0A543B127_9ACTN</name>
<evidence type="ECO:0000256" key="3">
    <source>
        <dbReference type="ARBA" id="ARBA00023015"/>
    </source>
</evidence>
<dbReference type="InterPro" id="IPR042197">
    <property type="entry name" value="Apaf_helical"/>
</dbReference>
<dbReference type="InterPro" id="IPR036388">
    <property type="entry name" value="WH-like_DNA-bd_sf"/>
</dbReference>
<evidence type="ECO:0000256" key="1">
    <source>
        <dbReference type="ARBA" id="ARBA00005820"/>
    </source>
</evidence>
<evidence type="ECO:0000256" key="7">
    <source>
        <dbReference type="PROSITE-ProRule" id="PRU01091"/>
    </source>
</evidence>
<dbReference type="SMART" id="SM00862">
    <property type="entry name" value="Trans_reg_C"/>
    <property type="match status" value="1"/>
</dbReference>
<keyword evidence="4 7" id="KW-0238">DNA-binding</keyword>
<dbReference type="PRINTS" id="PR00364">
    <property type="entry name" value="DISEASERSIST"/>
</dbReference>
<dbReference type="InterPro" id="IPR002182">
    <property type="entry name" value="NB-ARC"/>
</dbReference>
<dbReference type="GO" id="GO:0003677">
    <property type="term" value="F:DNA binding"/>
    <property type="evidence" value="ECO:0007669"/>
    <property type="project" value="UniProtKB-UniRule"/>
</dbReference>
<feature type="repeat" description="TPR" evidence="6">
    <location>
        <begin position="810"/>
        <end position="843"/>
    </location>
</feature>
<dbReference type="Gene3D" id="1.10.8.430">
    <property type="entry name" value="Helical domain of apoptotic protease-activating factors"/>
    <property type="match status" value="1"/>
</dbReference>
<evidence type="ECO:0000256" key="4">
    <source>
        <dbReference type="ARBA" id="ARBA00023125"/>
    </source>
</evidence>
<gene>
    <name evidence="9" type="ORF">FB566_4124</name>
</gene>
<dbReference type="Pfam" id="PF13424">
    <property type="entry name" value="TPR_12"/>
    <property type="match status" value="1"/>
</dbReference>
<dbReference type="SMART" id="SM01043">
    <property type="entry name" value="BTAD"/>
    <property type="match status" value="1"/>
</dbReference>
<dbReference type="InterPro" id="IPR027417">
    <property type="entry name" value="P-loop_NTPase"/>
</dbReference>
<evidence type="ECO:0000256" key="6">
    <source>
        <dbReference type="PROSITE-ProRule" id="PRU00339"/>
    </source>
</evidence>
<feature type="domain" description="OmpR/PhoB-type" evidence="8">
    <location>
        <begin position="1"/>
        <end position="90"/>
    </location>
</feature>
<dbReference type="PANTHER" id="PTHR35807:SF1">
    <property type="entry name" value="TRANSCRIPTIONAL REGULATOR REDD"/>
    <property type="match status" value="1"/>
</dbReference>
<dbReference type="RefSeq" id="WP_170183385.1">
    <property type="nucleotide sequence ID" value="NZ_JBHTGS010000003.1"/>
</dbReference>
<dbReference type="Gene3D" id="3.40.50.300">
    <property type="entry name" value="P-loop containing nucleotide triphosphate hydrolases"/>
    <property type="match status" value="1"/>
</dbReference>
<dbReference type="Proteomes" id="UP000317043">
    <property type="component" value="Unassembled WGS sequence"/>
</dbReference>
<evidence type="ECO:0000313" key="9">
    <source>
        <dbReference type="EMBL" id="TQL78535.1"/>
    </source>
</evidence>
<dbReference type="EMBL" id="VFOW01000001">
    <property type="protein sequence ID" value="TQL78535.1"/>
    <property type="molecule type" value="Genomic_DNA"/>
</dbReference>
<reference evidence="9 10" key="1">
    <citation type="submission" date="2019-06" db="EMBL/GenBank/DDBJ databases">
        <title>Sequencing the genomes of 1000 actinobacteria strains.</title>
        <authorList>
            <person name="Klenk H.-P."/>
        </authorList>
    </citation>
    <scope>NUCLEOTIDE SEQUENCE [LARGE SCALE GENOMIC DNA]</scope>
    <source>
        <strain evidence="9 10">DSM 45928</strain>
    </source>
</reference>
<dbReference type="CDD" id="cd15831">
    <property type="entry name" value="BTAD"/>
    <property type="match status" value="1"/>
</dbReference>
<dbReference type="Gene3D" id="1.10.10.10">
    <property type="entry name" value="Winged helix-like DNA-binding domain superfamily/Winged helix DNA-binding domain"/>
    <property type="match status" value="1"/>
</dbReference>
<dbReference type="InterPro" id="IPR001867">
    <property type="entry name" value="OmpR/PhoB-type_DNA-bd"/>
</dbReference>
<dbReference type="PANTHER" id="PTHR35807">
    <property type="entry name" value="TRANSCRIPTIONAL REGULATOR REDD-RELATED"/>
    <property type="match status" value="1"/>
</dbReference>
<keyword evidence="5" id="KW-0804">Transcription</keyword>
<dbReference type="GO" id="GO:0000160">
    <property type="term" value="P:phosphorelay signal transduction system"/>
    <property type="evidence" value="ECO:0007669"/>
    <property type="project" value="InterPro"/>
</dbReference>
<dbReference type="GO" id="GO:0006355">
    <property type="term" value="P:regulation of DNA-templated transcription"/>
    <property type="evidence" value="ECO:0007669"/>
    <property type="project" value="InterPro"/>
</dbReference>
<dbReference type="PROSITE" id="PS50005">
    <property type="entry name" value="TPR"/>
    <property type="match status" value="2"/>
</dbReference>
<keyword evidence="10" id="KW-1185">Reference proteome</keyword>
<evidence type="ECO:0000259" key="8">
    <source>
        <dbReference type="PROSITE" id="PS51755"/>
    </source>
</evidence>
<dbReference type="SUPFAM" id="SSF48452">
    <property type="entry name" value="TPR-like"/>
    <property type="match status" value="2"/>
</dbReference>
<dbReference type="SUPFAM" id="SSF52540">
    <property type="entry name" value="P-loop containing nucleoside triphosphate hydrolases"/>
    <property type="match status" value="1"/>
</dbReference>
<evidence type="ECO:0000256" key="2">
    <source>
        <dbReference type="ARBA" id="ARBA00022737"/>
    </source>
</evidence>
<feature type="DNA-binding region" description="OmpR/PhoB-type" evidence="7">
    <location>
        <begin position="1"/>
        <end position="90"/>
    </location>
</feature>
<dbReference type="InterPro" id="IPR051677">
    <property type="entry name" value="AfsR-DnrI-RedD_regulator"/>
</dbReference>
<proteinExistence type="inferred from homology"/>
<accession>A0A543B127</accession>
<dbReference type="Pfam" id="PF00931">
    <property type="entry name" value="NB-ARC"/>
    <property type="match status" value="1"/>
</dbReference>
<dbReference type="AlphaFoldDB" id="A0A543B127"/>
<organism evidence="9 10">
    <name type="scientific">Stackebrandtia endophytica</name>
    <dbReference type="NCBI Taxonomy" id="1496996"/>
    <lineage>
        <taxon>Bacteria</taxon>
        <taxon>Bacillati</taxon>
        <taxon>Actinomycetota</taxon>
        <taxon>Actinomycetes</taxon>
        <taxon>Glycomycetales</taxon>
        <taxon>Glycomycetaceae</taxon>
        <taxon>Stackebrandtia</taxon>
    </lineage>
</organism>
<dbReference type="Gene3D" id="1.25.40.10">
    <property type="entry name" value="Tetratricopeptide repeat domain"/>
    <property type="match status" value="2"/>
</dbReference>
<dbReference type="SMART" id="SM00028">
    <property type="entry name" value="TPR"/>
    <property type="match status" value="4"/>
</dbReference>
<dbReference type="Pfam" id="PF03704">
    <property type="entry name" value="BTAD"/>
    <property type="match status" value="1"/>
</dbReference>
<dbReference type="InterPro" id="IPR019734">
    <property type="entry name" value="TPR_rpt"/>
</dbReference>
<dbReference type="PROSITE" id="PS51755">
    <property type="entry name" value="OMPR_PHOB"/>
    <property type="match status" value="1"/>
</dbReference>
<evidence type="ECO:0000256" key="5">
    <source>
        <dbReference type="ARBA" id="ARBA00023163"/>
    </source>
</evidence>
<keyword evidence="3" id="KW-0805">Transcription regulation</keyword>
<keyword evidence="6" id="KW-0802">TPR repeat</keyword>
<dbReference type="InParanoid" id="A0A543B127"/>